<keyword evidence="3" id="KW-1185">Reference proteome</keyword>
<keyword evidence="1" id="KW-0472">Membrane</keyword>
<dbReference type="EMBL" id="JAWHTF010000001">
    <property type="protein sequence ID" value="MDU8884576.1"/>
    <property type="molecule type" value="Genomic_DNA"/>
</dbReference>
<reference evidence="2 3" key="1">
    <citation type="submission" date="2023-10" db="EMBL/GenBank/DDBJ databases">
        <title>Marimonas sp. nov. isolated from tidal mud flat.</title>
        <authorList>
            <person name="Jaincy N.J."/>
            <person name="Srinivasan S."/>
            <person name="Lee S.-S."/>
        </authorList>
    </citation>
    <scope>NUCLEOTIDE SEQUENCE [LARGE SCALE GENOMIC DNA]</scope>
    <source>
        <strain evidence="2 3">MJ-SS3</strain>
    </source>
</reference>
<dbReference type="Proteomes" id="UP001268651">
    <property type="component" value="Unassembled WGS sequence"/>
</dbReference>
<keyword evidence="1" id="KW-0812">Transmembrane</keyword>
<evidence type="ECO:0000313" key="2">
    <source>
        <dbReference type="EMBL" id="MDU8884576.1"/>
    </source>
</evidence>
<protein>
    <submittedName>
        <fullName evidence="2">Uncharacterized protein</fullName>
    </submittedName>
</protein>
<feature type="transmembrane region" description="Helical" evidence="1">
    <location>
        <begin position="22"/>
        <end position="44"/>
    </location>
</feature>
<comment type="caution">
    <text evidence="2">The sequence shown here is derived from an EMBL/GenBank/DDBJ whole genome shotgun (WGS) entry which is preliminary data.</text>
</comment>
<proteinExistence type="predicted"/>
<accession>A0ABU3U2K7</accession>
<sequence>MTNKISTAIKNFTITNWRLKRILLNIIWGALNVTVLIVITSLIIGTGWEVFWLILILMYGLIYWISAAILFDAIIGDEFDKSSI</sequence>
<gene>
    <name evidence="2" type="ORF">RXV94_00290</name>
</gene>
<evidence type="ECO:0000256" key="1">
    <source>
        <dbReference type="SAM" id="Phobius"/>
    </source>
</evidence>
<name>A0ABU3U2K7_9FLAO</name>
<organism evidence="2 3">
    <name type="scientific">Gilvirhabdus luticola</name>
    <dbReference type="NCBI Taxonomy" id="3079858"/>
    <lineage>
        <taxon>Bacteria</taxon>
        <taxon>Pseudomonadati</taxon>
        <taxon>Bacteroidota</taxon>
        <taxon>Flavobacteriia</taxon>
        <taxon>Flavobacteriales</taxon>
        <taxon>Flavobacteriaceae</taxon>
        <taxon>Gilvirhabdus</taxon>
    </lineage>
</organism>
<keyword evidence="1" id="KW-1133">Transmembrane helix</keyword>
<evidence type="ECO:0000313" key="3">
    <source>
        <dbReference type="Proteomes" id="UP001268651"/>
    </source>
</evidence>
<feature type="transmembrane region" description="Helical" evidence="1">
    <location>
        <begin position="50"/>
        <end position="75"/>
    </location>
</feature>
<dbReference type="RefSeq" id="WP_316660283.1">
    <property type="nucleotide sequence ID" value="NZ_JAWHTF010000001.1"/>
</dbReference>